<feature type="domain" description="Peptide N-acetyl-beta-D-glucosaminyl asparaginase amidase A N-terminal" evidence="1">
    <location>
        <begin position="40"/>
        <end position="84"/>
    </location>
</feature>
<dbReference type="EMBL" id="JAATIQ010000523">
    <property type="protein sequence ID" value="KAF4352661.1"/>
    <property type="molecule type" value="Genomic_DNA"/>
</dbReference>
<reference evidence="4 5" key="1">
    <citation type="journal article" date="2020" name="bioRxiv">
        <title>Sequence and annotation of 42 cannabis genomes reveals extensive copy number variation in cannabinoid synthesis and pathogen resistance genes.</title>
        <authorList>
            <person name="Mckernan K.J."/>
            <person name="Helbert Y."/>
            <person name="Kane L.T."/>
            <person name="Ebling H."/>
            <person name="Zhang L."/>
            <person name="Liu B."/>
            <person name="Eaton Z."/>
            <person name="Mclaughlin S."/>
            <person name="Kingan S."/>
            <person name="Baybayan P."/>
            <person name="Concepcion G."/>
            <person name="Jordan M."/>
            <person name="Riva A."/>
            <person name="Barbazuk W."/>
            <person name="Harkins T."/>
        </authorList>
    </citation>
    <scope>NUCLEOTIDE SEQUENCE [LARGE SCALE GENOMIC DNA]</scope>
    <source>
        <strain evidence="4 5">cv. Jamaican Lion 4</strain>
        <strain evidence="2">Father</strain>
        <strain evidence="3">Mother</strain>
        <tissue evidence="3">Leaf</tissue>
    </source>
</reference>
<accession>A0A7J6HA98</accession>
<dbReference type="EMBL" id="JAATIP010000019">
    <property type="protein sequence ID" value="KAF4392227.1"/>
    <property type="molecule type" value="Genomic_DNA"/>
</dbReference>
<keyword evidence="5" id="KW-1185">Reference proteome</keyword>
<dbReference type="PANTHER" id="PTHR31104">
    <property type="entry name" value="PEPTIDE-N4-(N-ACETYL-BETA-GLUCOSAMINYL)ASPARAGINE AMIDASE A PROTEIN"/>
    <property type="match status" value="1"/>
</dbReference>
<dbReference type="Proteomes" id="UP000525078">
    <property type="component" value="Unassembled WGS sequence"/>
</dbReference>
<gene>
    <name evidence="3" type="ORF">F8388_012683</name>
    <name evidence="2" type="ORF">G4B88_012564</name>
</gene>
<dbReference type="Pfam" id="PF12222">
    <property type="entry name" value="PNGaseA"/>
    <property type="match status" value="1"/>
</dbReference>
<dbReference type="InterPro" id="IPR056948">
    <property type="entry name" value="PNGaseA_N"/>
</dbReference>
<proteinExistence type="predicted"/>
<evidence type="ECO:0000313" key="2">
    <source>
        <dbReference type="EMBL" id="KAF4352661.1"/>
    </source>
</evidence>
<dbReference type="InterPro" id="IPR021102">
    <property type="entry name" value="PNGase_A"/>
</dbReference>
<dbReference type="Proteomes" id="UP000583929">
    <property type="component" value="Unassembled WGS sequence"/>
</dbReference>
<sequence>MPWFRRCSLQDGKFEGKEGEEDEAEVGEAAVALGFCVLVMNSMNTKLKEFKIPQNTYRAVLEVYVSFHENDEFWHSNLPNDYIAVNELSDILRNALRGT</sequence>
<evidence type="ECO:0000313" key="5">
    <source>
        <dbReference type="Proteomes" id="UP000583929"/>
    </source>
</evidence>
<evidence type="ECO:0000313" key="4">
    <source>
        <dbReference type="Proteomes" id="UP000525078"/>
    </source>
</evidence>
<name>A0A7J6HA98_CANSA</name>
<protein>
    <recommendedName>
        <fullName evidence="1">Peptide N-acetyl-beta-D-glucosaminyl asparaginase amidase A N-terminal domain-containing protein</fullName>
    </recommendedName>
</protein>
<dbReference type="AlphaFoldDB" id="A0A7J6HA98"/>
<organism evidence="3 4">
    <name type="scientific">Cannabis sativa</name>
    <name type="common">Hemp</name>
    <name type="synonym">Marijuana</name>
    <dbReference type="NCBI Taxonomy" id="3483"/>
    <lineage>
        <taxon>Eukaryota</taxon>
        <taxon>Viridiplantae</taxon>
        <taxon>Streptophyta</taxon>
        <taxon>Embryophyta</taxon>
        <taxon>Tracheophyta</taxon>
        <taxon>Spermatophyta</taxon>
        <taxon>Magnoliopsida</taxon>
        <taxon>eudicotyledons</taxon>
        <taxon>Gunneridae</taxon>
        <taxon>Pentapetalae</taxon>
        <taxon>rosids</taxon>
        <taxon>fabids</taxon>
        <taxon>Rosales</taxon>
        <taxon>Cannabaceae</taxon>
        <taxon>Cannabis</taxon>
    </lineage>
</organism>
<evidence type="ECO:0000259" key="1">
    <source>
        <dbReference type="Pfam" id="PF12222"/>
    </source>
</evidence>
<comment type="caution">
    <text evidence="3">The sequence shown here is derived from an EMBL/GenBank/DDBJ whole genome shotgun (WGS) entry which is preliminary data.</text>
</comment>
<evidence type="ECO:0000313" key="3">
    <source>
        <dbReference type="EMBL" id="KAF4392227.1"/>
    </source>
</evidence>